<reference evidence="2" key="1">
    <citation type="submission" date="2020-12" db="EMBL/GenBank/DDBJ databases">
        <authorList>
            <person name="Iha C."/>
        </authorList>
    </citation>
    <scope>NUCLEOTIDE SEQUENCE</scope>
</reference>
<evidence type="ECO:0000313" key="3">
    <source>
        <dbReference type="Proteomes" id="UP000708148"/>
    </source>
</evidence>
<evidence type="ECO:0000313" key="2">
    <source>
        <dbReference type="EMBL" id="CAD7694733.1"/>
    </source>
</evidence>
<protein>
    <recommendedName>
        <fullName evidence="1">Calcineurin-like phosphoesterase domain-containing protein</fullName>
    </recommendedName>
</protein>
<name>A0A8S1ITQ4_9CHLO</name>
<sequence length="405" mass="44390">MDSPCVALVSTWAASGLAVRCQEFKARIRAGRTRLGPPCHSFHGELAPRCCSLSNTSCLAGRQPVGKPEACVPFSAFSKKFVRLQASRRGVVDPVLMAANSEGTCLAVVGDVHGFWNDADELAVKFLMEHSGVDLTLFIGDIGNNANIALVSKIAKLIFPKAVVLGNHDAWPPKSVPIFSREQNSQNHIVPQLRVLGEAHVGFSSMRVANKPVTVVGARPFTEGGVHVYNMSQFYNELYGMETVDEYTKKVSDLMISAPPDDAIVVMGHNGPSGLGSRRWDICGIDWKQEEGDHGDPDLRAAIDRSAQQGRRPALVTFGHMHEKLSRRVGRSEKRRRVVVEGPHQETVHLNAAVVPRIRPLGGSGHPAHHFCVVRIERGRVVTAEDVWVEIAQERRPPCRVVHTQ</sequence>
<accession>A0A8S1ITQ4</accession>
<dbReference type="InterPro" id="IPR027629">
    <property type="entry name" value="DevT-like"/>
</dbReference>
<dbReference type="Gene3D" id="3.60.21.10">
    <property type="match status" value="1"/>
</dbReference>
<dbReference type="Proteomes" id="UP000708148">
    <property type="component" value="Unassembled WGS sequence"/>
</dbReference>
<dbReference type="AlphaFoldDB" id="A0A8S1ITQ4"/>
<comment type="caution">
    <text evidence="2">The sequence shown here is derived from an EMBL/GenBank/DDBJ whole genome shotgun (WGS) entry which is preliminary data.</text>
</comment>
<dbReference type="InterPro" id="IPR004843">
    <property type="entry name" value="Calcineurin-like_PHP"/>
</dbReference>
<dbReference type="GO" id="GO:0016787">
    <property type="term" value="F:hydrolase activity"/>
    <property type="evidence" value="ECO:0007669"/>
    <property type="project" value="InterPro"/>
</dbReference>
<dbReference type="NCBIfam" id="TIGR04168">
    <property type="entry name" value="TIGR04168 family protein"/>
    <property type="match status" value="1"/>
</dbReference>
<dbReference type="PANTHER" id="PTHR35769:SF2">
    <property type="entry name" value="CALCINEURIN-LIKE METALLO-PHOSPHOESTERASE SUPERFAMILY PROTEIN"/>
    <property type="match status" value="1"/>
</dbReference>
<feature type="domain" description="Calcineurin-like phosphoesterase" evidence="1">
    <location>
        <begin position="107"/>
        <end position="323"/>
    </location>
</feature>
<organism evidence="2 3">
    <name type="scientific">Ostreobium quekettii</name>
    <dbReference type="NCBI Taxonomy" id="121088"/>
    <lineage>
        <taxon>Eukaryota</taxon>
        <taxon>Viridiplantae</taxon>
        <taxon>Chlorophyta</taxon>
        <taxon>core chlorophytes</taxon>
        <taxon>Ulvophyceae</taxon>
        <taxon>TCBD clade</taxon>
        <taxon>Bryopsidales</taxon>
        <taxon>Ostreobineae</taxon>
        <taxon>Ostreobiaceae</taxon>
        <taxon>Ostreobium</taxon>
    </lineage>
</organism>
<dbReference type="InterPro" id="IPR029052">
    <property type="entry name" value="Metallo-depent_PP-like"/>
</dbReference>
<gene>
    <name evidence="2" type="ORF">OSTQU699_LOCUS96</name>
</gene>
<evidence type="ECO:0000259" key="1">
    <source>
        <dbReference type="Pfam" id="PF00149"/>
    </source>
</evidence>
<keyword evidence="3" id="KW-1185">Reference proteome</keyword>
<dbReference type="Pfam" id="PF00149">
    <property type="entry name" value="Metallophos"/>
    <property type="match status" value="1"/>
</dbReference>
<proteinExistence type="predicted"/>
<dbReference type="PANTHER" id="PTHR35769">
    <property type="entry name" value="CALCINEURIN-LIKE METALLO-PHOSPHOESTERASE SUPERFAMILY PROTEIN"/>
    <property type="match status" value="1"/>
</dbReference>
<feature type="non-terminal residue" evidence="2">
    <location>
        <position position="405"/>
    </location>
</feature>
<dbReference type="OrthoDB" id="3664at2759"/>
<dbReference type="SUPFAM" id="SSF56300">
    <property type="entry name" value="Metallo-dependent phosphatases"/>
    <property type="match status" value="1"/>
</dbReference>
<dbReference type="EMBL" id="CAJHUC010000115">
    <property type="protein sequence ID" value="CAD7694733.1"/>
    <property type="molecule type" value="Genomic_DNA"/>
</dbReference>